<evidence type="ECO:0000256" key="5">
    <source>
        <dbReference type="ARBA" id="ARBA00023136"/>
    </source>
</evidence>
<dbReference type="Pfam" id="PF00854">
    <property type="entry name" value="PTR2"/>
    <property type="match status" value="1"/>
</dbReference>
<evidence type="ECO:0000313" key="7">
    <source>
        <dbReference type="EnsemblPlants" id="AET7Gv20265100.1"/>
    </source>
</evidence>
<comment type="subcellular location">
    <subcellularLocation>
        <location evidence="1">Membrane</location>
        <topology evidence="1">Multi-pass membrane protein</topology>
    </subcellularLocation>
</comment>
<reference evidence="7" key="3">
    <citation type="journal article" date="2017" name="Nature">
        <title>Genome sequence of the progenitor of the wheat D genome Aegilops tauschii.</title>
        <authorList>
            <person name="Luo M.C."/>
            <person name="Gu Y.Q."/>
            <person name="Puiu D."/>
            <person name="Wang H."/>
            <person name="Twardziok S.O."/>
            <person name="Deal K.R."/>
            <person name="Huo N."/>
            <person name="Zhu T."/>
            <person name="Wang L."/>
            <person name="Wang Y."/>
            <person name="McGuire P.E."/>
            <person name="Liu S."/>
            <person name="Long H."/>
            <person name="Ramasamy R.K."/>
            <person name="Rodriguez J.C."/>
            <person name="Van S.L."/>
            <person name="Yuan L."/>
            <person name="Wang Z."/>
            <person name="Xia Z."/>
            <person name="Xiao L."/>
            <person name="Anderson O.D."/>
            <person name="Ouyang S."/>
            <person name="Liang Y."/>
            <person name="Zimin A.V."/>
            <person name="Pertea G."/>
            <person name="Qi P."/>
            <person name="Bennetzen J.L."/>
            <person name="Dai X."/>
            <person name="Dawson M.W."/>
            <person name="Muller H.G."/>
            <person name="Kugler K."/>
            <person name="Rivarola-Duarte L."/>
            <person name="Spannagl M."/>
            <person name="Mayer K.F.X."/>
            <person name="Lu F.H."/>
            <person name="Bevan M.W."/>
            <person name="Leroy P."/>
            <person name="Li P."/>
            <person name="You F.M."/>
            <person name="Sun Q."/>
            <person name="Liu Z."/>
            <person name="Lyons E."/>
            <person name="Wicker T."/>
            <person name="Salzberg S.L."/>
            <person name="Devos K.M."/>
            <person name="Dvorak J."/>
        </authorList>
    </citation>
    <scope>NUCLEOTIDE SEQUENCE [LARGE SCALE GENOMIC DNA]</scope>
    <source>
        <strain evidence="7">cv. AL8/78</strain>
    </source>
</reference>
<sequence length="292" mass="32129">MVLMTLGLAVFVGGSRVYRFRKLRASPFTSICQVLVAAVRKWRVQLPDDVSLLYELTTSSSSAESRHKIQHTNQFRFLDKAATLDKTCTTLPMCSWSLCTVTQVEELKILLRMFPVWASFVIFYAVAGQTASTFIEQGMVMDNHVGRFAIPPASLSIVSVLSVLIGVFIYESVLASATRAALYWQGEGLLADAAPWNRLCAVHADHGLLGNARDEEAGDGTSQQPGRPECASASEHSVASACICNAWCSWGFRRNRHDGVLLRRGPLHHEEPLCSILTACSCVRGLLQRARI</sequence>
<evidence type="ECO:0000256" key="3">
    <source>
        <dbReference type="ARBA" id="ARBA00022692"/>
    </source>
</evidence>
<keyword evidence="4 6" id="KW-1133">Transmembrane helix</keyword>
<evidence type="ECO:0000313" key="8">
    <source>
        <dbReference type="Proteomes" id="UP000015105"/>
    </source>
</evidence>
<dbReference type="Proteomes" id="UP000015105">
    <property type="component" value="Chromosome 7D"/>
</dbReference>
<organism evidence="7 8">
    <name type="scientific">Aegilops tauschii subsp. strangulata</name>
    <name type="common">Goatgrass</name>
    <dbReference type="NCBI Taxonomy" id="200361"/>
    <lineage>
        <taxon>Eukaryota</taxon>
        <taxon>Viridiplantae</taxon>
        <taxon>Streptophyta</taxon>
        <taxon>Embryophyta</taxon>
        <taxon>Tracheophyta</taxon>
        <taxon>Spermatophyta</taxon>
        <taxon>Magnoliopsida</taxon>
        <taxon>Liliopsida</taxon>
        <taxon>Poales</taxon>
        <taxon>Poaceae</taxon>
        <taxon>BOP clade</taxon>
        <taxon>Pooideae</taxon>
        <taxon>Triticodae</taxon>
        <taxon>Triticeae</taxon>
        <taxon>Triticinae</taxon>
        <taxon>Aegilops</taxon>
    </lineage>
</organism>
<evidence type="ECO:0000256" key="2">
    <source>
        <dbReference type="ARBA" id="ARBA00005982"/>
    </source>
</evidence>
<reference evidence="7" key="4">
    <citation type="submission" date="2019-03" db="UniProtKB">
        <authorList>
            <consortium name="EnsemblPlants"/>
        </authorList>
    </citation>
    <scope>IDENTIFICATION</scope>
</reference>
<dbReference type="InterPro" id="IPR000109">
    <property type="entry name" value="POT_fam"/>
</dbReference>
<dbReference type="AlphaFoldDB" id="A0A453QPF4"/>
<dbReference type="GO" id="GO:0016020">
    <property type="term" value="C:membrane"/>
    <property type="evidence" value="ECO:0007669"/>
    <property type="project" value="UniProtKB-SubCell"/>
</dbReference>
<evidence type="ECO:0000256" key="6">
    <source>
        <dbReference type="SAM" id="Phobius"/>
    </source>
</evidence>
<reference evidence="8" key="2">
    <citation type="journal article" date="2017" name="Nat. Plants">
        <title>The Aegilops tauschii genome reveals multiple impacts of transposons.</title>
        <authorList>
            <person name="Zhao G."/>
            <person name="Zou C."/>
            <person name="Li K."/>
            <person name="Wang K."/>
            <person name="Li T."/>
            <person name="Gao L."/>
            <person name="Zhang X."/>
            <person name="Wang H."/>
            <person name="Yang Z."/>
            <person name="Liu X."/>
            <person name="Jiang W."/>
            <person name="Mao L."/>
            <person name="Kong X."/>
            <person name="Jiao Y."/>
            <person name="Jia J."/>
        </authorList>
    </citation>
    <scope>NUCLEOTIDE SEQUENCE [LARGE SCALE GENOMIC DNA]</scope>
    <source>
        <strain evidence="8">cv. AL8/78</strain>
    </source>
</reference>
<evidence type="ECO:0000256" key="4">
    <source>
        <dbReference type="ARBA" id="ARBA00022989"/>
    </source>
</evidence>
<dbReference type="PANTHER" id="PTHR11654">
    <property type="entry name" value="OLIGOPEPTIDE TRANSPORTER-RELATED"/>
    <property type="match status" value="1"/>
</dbReference>
<reference evidence="7" key="5">
    <citation type="journal article" date="2021" name="G3 (Bethesda)">
        <title>Aegilops tauschii genome assembly Aet v5.0 features greater sequence contiguity and improved annotation.</title>
        <authorList>
            <person name="Wang L."/>
            <person name="Zhu T."/>
            <person name="Rodriguez J.C."/>
            <person name="Deal K.R."/>
            <person name="Dubcovsky J."/>
            <person name="McGuire P.E."/>
            <person name="Lux T."/>
            <person name="Spannagl M."/>
            <person name="Mayer K.F.X."/>
            <person name="Baldrich P."/>
            <person name="Meyers B.C."/>
            <person name="Huo N."/>
            <person name="Gu Y.Q."/>
            <person name="Zhou H."/>
            <person name="Devos K.M."/>
            <person name="Bennetzen J.L."/>
            <person name="Unver T."/>
            <person name="Budak H."/>
            <person name="Gulick P.J."/>
            <person name="Galiba G."/>
            <person name="Kalapos B."/>
            <person name="Nelson D.R."/>
            <person name="Li P."/>
            <person name="You F.M."/>
            <person name="Luo M.C."/>
            <person name="Dvorak J."/>
        </authorList>
    </citation>
    <scope>NUCLEOTIDE SEQUENCE [LARGE SCALE GENOMIC DNA]</scope>
    <source>
        <strain evidence="7">cv. AL8/78</strain>
    </source>
</reference>
<accession>A0A453QPF4</accession>
<dbReference type="Gene3D" id="1.20.1250.20">
    <property type="entry name" value="MFS general substrate transporter like domains"/>
    <property type="match status" value="1"/>
</dbReference>
<reference evidence="8" key="1">
    <citation type="journal article" date="2014" name="Science">
        <title>Ancient hybridizations among the ancestral genomes of bread wheat.</title>
        <authorList>
            <consortium name="International Wheat Genome Sequencing Consortium,"/>
            <person name="Marcussen T."/>
            <person name="Sandve S.R."/>
            <person name="Heier L."/>
            <person name="Spannagl M."/>
            <person name="Pfeifer M."/>
            <person name="Jakobsen K.S."/>
            <person name="Wulff B.B."/>
            <person name="Steuernagel B."/>
            <person name="Mayer K.F."/>
            <person name="Olsen O.A."/>
        </authorList>
    </citation>
    <scope>NUCLEOTIDE SEQUENCE [LARGE SCALE GENOMIC DNA]</scope>
    <source>
        <strain evidence="8">cv. AL8/78</strain>
    </source>
</reference>
<keyword evidence="5 6" id="KW-0472">Membrane</keyword>
<evidence type="ECO:0000256" key="1">
    <source>
        <dbReference type="ARBA" id="ARBA00004141"/>
    </source>
</evidence>
<feature type="transmembrane region" description="Helical" evidence="6">
    <location>
        <begin position="148"/>
        <end position="170"/>
    </location>
</feature>
<comment type="similarity">
    <text evidence="2">Belongs to the major facilitator superfamily. Proton-dependent oligopeptide transporter (POT/PTR) (TC 2.A.17) family.</text>
</comment>
<dbReference type="GO" id="GO:0022857">
    <property type="term" value="F:transmembrane transporter activity"/>
    <property type="evidence" value="ECO:0007669"/>
    <property type="project" value="InterPro"/>
</dbReference>
<dbReference type="Gramene" id="AET7Gv20265100.1">
    <property type="protein sequence ID" value="AET7Gv20265100.1"/>
    <property type="gene ID" value="AET7Gv20265100"/>
</dbReference>
<dbReference type="STRING" id="200361.A0A453QPF4"/>
<keyword evidence="8" id="KW-1185">Reference proteome</keyword>
<proteinExistence type="inferred from homology"/>
<feature type="transmembrane region" description="Helical" evidence="6">
    <location>
        <begin position="109"/>
        <end position="127"/>
    </location>
</feature>
<keyword evidence="3 6" id="KW-0812">Transmembrane</keyword>
<dbReference type="EnsemblPlants" id="AET7Gv20265100.1">
    <property type="protein sequence ID" value="AET7Gv20265100.1"/>
    <property type="gene ID" value="AET7Gv20265100"/>
</dbReference>
<protein>
    <submittedName>
        <fullName evidence="7">Uncharacterized protein</fullName>
    </submittedName>
</protein>
<name>A0A453QPF4_AEGTS</name>
<dbReference type="InterPro" id="IPR036259">
    <property type="entry name" value="MFS_trans_sf"/>
</dbReference>